<sequence>MTDIVTVHPAALDAAVQALFRAAGSHEEEARLAAAQLVGANLTGHDSHGVGMIPIYVEILQAGELHLNRKPDTVLRAGALTVLDGGMGLGQVAGFEAMQVAIAGAKEHGISLTGLRMSHHIGRIGHWAELAAAEGLVSLHFVNVISTPVVAPFGGGDARLVTNPVAIGVPRVGAPPLILDFATSKLAVGKVRVALNSGKTLPPEVLLDAQGRPTQDPAQLFAGGALLPFGDHKGSGLALMCEILGSALFGGPVQHEVPTRRRIVNNMLTIAIDPARLGTLDALSADIARLVDWVRASPATGEGGVQVAGEPELAARAARADGVPIDRETWRQLETAADTVGLGAAAWRAACGVSGTADTAA</sequence>
<evidence type="ECO:0000256" key="2">
    <source>
        <dbReference type="ARBA" id="ARBA00023002"/>
    </source>
</evidence>
<name>A0A3S2X435_9BURK</name>
<dbReference type="Gene3D" id="1.10.1530.10">
    <property type="match status" value="1"/>
</dbReference>
<organism evidence="3 4">
    <name type="scientific">Rubrivivax albus</name>
    <dbReference type="NCBI Taxonomy" id="2499835"/>
    <lineage>
        <taxon>Bacteria</taxon>
        <taxon>Pseudomonadati</taxon>
        <taxon>Pseudomonadota</taxon>
        <taxon>Betaproteobacteria</taxon>
        <taxon>Burkholderiales</taxon>
        <taxon>Sphaerotilaceae</taxon>
        <taxon>Rubrivivax</taxon>
    </lineage>
</organism>
<dbReference type="InterPro" id="IPR003767">
    <property type="entry name" value="Malate/L-lactate_DH-like"/>
</dbReference>
<dbReference type="Proteomes" id="UP000288178">
    <property type="component" value="Unassembled WGS sequence"/>
</dbReference>
<dbReference type="InterPro" id="IPR036111">
    <property type="entry name" value="Mal/L-sulfo/L-lacto_DH-like_sf"/>
</dbReference>
<evidence type="ECO:0000256" key="1">
    <source>
        <dbReference type="ARBA" id="ARBA00006056"/>
    </source>
</evidence>
<dbReference type="AlphaFoldDB" id="A0A3S2X435"/>
<dbReference type="Gene3D" id="3.30.1370.60">
    <property type="entry name" value="Hypothetical oxidoreductase yiak, domain 2"/>
    <property type="match status" value="1"/>
</dbReference>
<dbReference type="EMBL" id="SACT01000001">
    <property type="protein sequence ID" value="RVT54247.1"/>
    <property type="molecule type" value="Genomic_DNA"/>
</dbReference>
<keyword evidence="4" id="KW-1185">Reference proteome</keyword>
<accession>A0A3S2X435</accession>
<dbReference type="RefSeq" id="WP_128196252.1">
    <property type="nucleotide sequence ID" value="NZ_SACT01000001.1"/>
</dbReference>
<proteinExistence type="inferred from homology"/>
<dbReference type="InterPro" id="IPR043144">
    <property type="entry name" value="Mal/L-sulf/L-lact_DH-like_ah"/>
</dbReference>
<dbReference type="NCBIfam" id="NF007504">
    <property type="entry name" value="PRK10098.1"/>
    <property type="match status" value="1"/>
</dbReference>
<keyword evidence="2" id="KW-0560">Oxidoreductase</keyword>
<gene>
    <name evidence="3" type="ORF">ENE75_05185</name>
</gene>
<dbReference type="InterPro" id="IPR043143">
    <property type="entry name" value="Mal/L-sulf/L-lact_DH-like_NADP"/>
</dbReference>
<dbReference type="PANTHER" id="PTHR11091:SF0">
    <property type="entry name" value="MALATE DEHYDROGENASE"/>
    <property type="match status" value="1"/>
</dbReference>
<comment type="caution">
    <text evidence="3">The sequence shown here is derived from an EMBL/GenBank/DDBJ whole genome shotgun (WGS) entry which is preliminary data.</text>
</comment>
<dbReference type="GO" id="GO:0016491">
    <property type="term" value="F:oxidoreductase activity"/>
    <property type="evidence" value="ECO:0007669"/>
    <property type="project" value="UniProtKB-KW"/>
</dbReference>
<evidence type="ECO:0000313" key="3">
    <source>
        <dbReference type="EMBL" id="RVT54247.1"/>
    </source>
</evidence>
<dbReference type="SUPFAM" id="SSF89733">
    <property type="entry name" value="L-sulfolactate dehydrogenase-like"/>
    <property type="match status" value="1"/>
</dbReference>
<protein>
    <submittedName>
        <fullName evidence="3">Malate/lactate/ureidoglycolate dehydrogenase</fullName>
    </submittedName>
</protein>
<reference evidence="3 4" key="1">
    <citation type="submission" date="2019-01" db="EMBL/GenBank/DDBJ databases">
        <authorList>
            <person name="Chen W.-M."/>
        </authorList>
    </citation>
    <scope>NUCLEOTIDE SEQUENCE [LARGE SCALE GENOMIC DNA]</scope>
    <source>
        <strain evidence="3 4">ICH-3</strain>
    </source>
</reference>
<evidence type="ECO:0000313" key="4">
    <source>
        <dbReference type="Proteomes" id="UP000288178"/>
    </source>
</evidence>
<dbReference type="Pfam" id="PF02615">
    <property type="entry name" value="Ldh_2"/>
    <property type="match status" value="1"/>
</dbReference>
<dbReference type="OrthoDB" id="924592at2"/>
<dbReference type="PANTHER" id="PTHR11091">
    <property type="entry name" value="OXIDOREDUCTASE-RELATED"/>
    <property type="match status" value="1"/>
</dbReference>
<comment type="similarity">
    <text evidence="1">Belongs to the LDH2/MDH2 oxidoreductase family.</text>
</comment>